<dbReference type="EMBL" id="JAWDGP010000921">
    <property type="protein sequence ID" value="KAK3796129.1"/>
    <property type="molecule type" value="Genomic_DNA"/>
</dbReference>
<reference evidence="1" key="1">
    <citation type="journal article" date="2023" name="G3 (Bethesda)">
        <title>A reference genome for the long-term kleptoplast-retaining sea slug Elysia crispata morphotype clarki.</title>
        <authorList>
            <person name="Eastman K.E."/>
            <person name="Pendleton A.L."/>
            <person name="Shaikh M.A."/>
            <person name="Suttiyut T."/>
            <person name="Ogas R."/>
            <person name="Tomko P."/>
            <person name="Gavelis G."/>
            <person name="Widhalm J.R."/>
            <person name="Wisecaver J.H."/>
        </authorList>
    </citation>
    <scope>NUCLEOTIDE SEQUENCE</scope>
    <source>
        <strain evidence="1">ECLA1</strain>
    </source>
</reference>
<comment type="caution">
    <text evidence="1">The sequence shown here is derived from an EMBL/GenBank/DDBJ whole genome shotgun (WGS) entry which is preliminary data.</text>
</comment>
<accession>A0AAE1AYQ0</accession>
<sequence length="66" mass="7327">MDDTHGVLCVSMDDTHGVLCVSMDDTHGVLCVSMDDTHVAEENERTPENGNMWEDTESLNVAELFQ</sequence>
<organism evidence="1 2">
    <name type="scientific">Elysia crispata</name>
    <name type="common">lettuce slug</name>
    <dbReference type="NCBI Taxonomy" id="231223"/>
    <lineage>
        <taxon>Eukaryota</taxon>
        <taxon>Metazoa</taxon>
        <taxon>Spiralia</taxon>
        <taxon>Lophotrochozoa</taxon>
        <taxon>Mollusca</taxon>
        <taxon>Gastropoda</taxon>
        <taxon>Heterobranchia</taxon>
        <taxon>Euthyneura</taxon>
        <taxon>Panpulmonata</taxon>
        <taxon>Sacoglossa</taxon>
        <taxon>Placobranchoidea</taxon>
        <taxon>Plakobranchidae</taxon>
        <taxon>Elysia</taxon>
    </lineage>
</organism>
<evidence type="ECO:0000313" key="2">
    <source>
        <dbReference type="Proteomes" id="UP001283361"/>
    </source>
</evidence>
<dbReference type="Proteomes" id="UP001283361">
    <property type="component" value="Unassembled WGS sequence"/>
</dbReference>
<evidence type="ECO:0000313" key="1">
    <source>
        <dbReference type="EMBL" id="KAK3796129.1"/>
    </source>
</evidence>
<protein>
    <submittedName>
        <fullName evidence="1">Uncharacterized protein</fullName>
    </submittedName>
</protein>
<gene>
    <name evidence="1" type="ORF">RRG08_004343</name>
</gene>
<dbReference type="AlphaFoldDB" id="A0AAE1AYQ0"/>
<name>A0AAE1AYQ0_9GAST</name>
<proteinExistence type="predicted"/>
<keyword evidence="2" id="KW-1185">Reference proteome</keyword>